<evidence type="ECO:0000313" key="2">
    <source>
        <dbReference type="EMBL" id="NNM71762.1"/>
    </source>
</evidence>
<dbReference type="InterPro" id="IPR006342">
    <property type="entry name" value="FkbM_mtfrase"/>
</dbReference>
<evidence type="ECO:0000313" key="3">
    <source>
        <dbReference type="Proteomes" id="UP000564885"/>
    </source>
</evidence>
<dbReference type="PANTHER" id="PTHR34203">
    <property type="entry name" value="METHYLTRANSFERASE, FKBM FAMILY PROTEIN"/>
    <property type="match status" value="1"/>
</dbReference>
<dbReference type="SUPFAM" id="SSF53335">
    <property type="entry name" value="S-adenosyl-L-methionine-dependent methyltransferases"/>
    <property type="match status" value="1"/>
</dbReference>
<dbReference type="Proteomes" id="UP000564885">
    <property type="component" value="Unassembled WGS sequence"/>
</dbReference>
<dbReference type="InterPro" id="IPR052514">
    <property type="entry name" value="SAM-dependent_MTase"/>
</dbReference>
<organism evidence="2 3">
    <name type="scientific">Enterovirga aerilata</name>
    <dbReference type="NCBI Taxonomy" id="2730920"/>
    <lineage>
        <taxon>Bacteria</taxon>
        <taxon>Pseudomonadati</taxon>
        <taxon>Pseudomonadota</taxon>
        <taxon>Alphaproteobacteria</taxon>
        <taxon>Hyphomicrobiales</taxon>
        <taxon>Methylobacteriaceae</taxon>
        <taxon>Enterovirga</taxon>
    </lineage>
</organism>
<evidence type="ECO:0000259" key="1">
    <source>
        <dbReference type="Pfam" id="PF05050"/>
    </source>
</evidence>
<dbReference type="NCBIfam" id="TIGR01444">
    <property type="entry name" value="fkbM_fam"/>
    <property type="match status" value="1"/>
</dbReference>
<dbReference type="CDD" id="cd02440">
    <property type="entry name" value="AdoMet_MTases"/>
    <property type="match status" value="1"/>
</dbReference>
<dbReference type="RefSeq" id="WP_171217184.1">
    <property type="nucleotide sequence ID" value="NZ_JABEPP010000001.1"/>
</dbReference>
<sequence length="255" mass="26153">MTRAARRVAIGAHAILVADDQPTFWNRVEAGTWEPGTLRVLEACLGPGSLFVDIGAWVGTLSLYAASLGAEVVALEADPRALDQLRRNLDANPLLAERVRVIGRALSADGAAVGMGAPRKAGDSMSSTLLAGRGETWTSPGIGARELASELGGRRPDLVKLDIEGGEYAVLPTLGPLLGSGSPLLLALHPESLGASGEADVAAATRRALAGLHGRDVARVEAGGLVPAELGDIAAARAAEWLLTSPDGEATRPSP</sequence>
<dbReference type="Gene3D" id="3.40.50.150">
    <property type="entry name" value="Vaccinia Virus protein VP39"/>
    <property type="match status" value="1"/>
</dbReference>
<feature type="domain" description="Methyltransferase FkbM" evidence="1">
    <location>
        <begin position="53"/>
        <end position="171"/>
    </location>
</feature>
<keyword evidence="2" id="KW-0808">Transferase</keyword>
<dbReference type="AlphaFoldDB" id="A0A849HXC8"/>
<keyword evidence="3" id="KW-1185">Reference proteome</keyword>
<keyword evidence="2" id="KW-0489">Methyltransferase</keyword>
<reference evidence="2 3" key="1">
    <citation type="submission" date="2020-04" db="EMBL/GenBank/DDBJ databases">
        <title>Enterovirga sp. isolate from soil.</title>
        <authorList>
            <person name="Chea S."/>
            <person name="Kim D.-U."/>
        </authorList>
    </citation>
    <scope>NUCLEOTIDE SEQUENCE [LARGE SCALE GENOMIC DNA]</scope>
    <source>
        <strain evidence="2 3">DB1703</strain>
    </source>
</reference>
<proteinExistence type="predicted"/>
<gene>
    <name evidence="2" type="ORF">HJG44_05035</name>
</gene>
<name>A0A849HXC8_9HYPH</name>
<dbReference type="PANTHER" id="PTHR34203:SF15">
    <property type="entry name" value="SLL1173 PROTEIN"/>
    <property type="match status" value="1"/>
</dbReference>
<dbReference type="Pfam" id="PF05050">
    <property type="entry name" value="Methyltransf_21"/>
    <property type="match status" value="1"/>
</dbReference>
<dbReference type="InterPro" id="IPR029063">
    <property type="entry name" value="SAM-dependent_MTases_sf"/>
</dbReference>
<protein>
    <submittedName>
        <fullName evidence="2">FkbM family methyltransferase</fullName>
    </submittedName>
</protein>
<comment type="caution">
    <text evidence="2">The sequence shown here is derived from an EMBL/GenBank/DDBJ whole genome shotgun (WGS) entry which is preliminary data.</text>
</comment>
<dbReference type="GO" id="GO:0032259">
    <property type="term" value="P:methylation"/>
    <property type="evidence" value="ECO:0007669"/>
    <property type="project" value="UniProtKB-KW"/>
</dbReference>
<dbReference type="GO" id="GO:0008168">
    <property type="term" value="F:methyltransferase activity"/>
    <property type="evidence" value="ECO:0007669"/>
    <property type="project" value="UniProtKB-KW"/>
</dbReference>
<dbReference type="EMBL" id="JABEPP010000001">
    <property type="protein sequence ID" value="NNM71762.1"/>
    <property type="molecule type" value="Genomic_DNA"/>
</dbReference>
<accession>A0A849HXC8</accession>